<keyword evidence="3" id="KW-1185">Reference proteome</keyword>
<keyword evidence="1" id="KW-0812">Transmembrane</keyword>
<evidence type="ECO:0000313" key="3">
    <source>
        <dbReference type="Proteomes" id="UP000533598"/>
    </source>
</evidence>
<proteinExistence type="predicted"/>
<evidence type="ECO:0000313" key="2">
    <source>
        <dbReference type="EMBL" id="MBB4674382.1"/>
    </source>
</evidence>
<keyword evidence="1" id="KW-1133">Transmembrane helix</keyword>
<evidence type="ECO:0000256" key="1">
    <source>
        <dbReference type="SAM" id="Phobius"/>
    </source>
</evidence>
<dbReference type="EMBL" id="JACHMH010000001">
    <property type="protein sequence ID" value="MBB4674382.1"/>
    <property type="molecule type" value="Genomic_DNA"/>
</dbReference>
<dbReference type="Proteomes" id="UP000533598">
    <property type="component" value="Unassembled WGS sequence"/>
</dbReference>
<reference evidence="2 3" key="1">
    <citation type="submission" date="2020-08" db="EMBL/GenBank/DDBJ databases">
        <title>Sequencing the genomes of 1000 actinobacteria strains.</title>
        <authorList>
            <person name="Klenk H.-P."/>
        </authorList>
    </citation>
    <scope>NUCLEOTIDE SEQUENCE [LARGE SCALE GENOMIC DNA]</scope>
    <source>
        <strain evidence="2 3">DSM 44230</strain>
    </source>
</reference>
<gene>
    <name evidence="2" type="ORF">HNR67_000500</name>
</gene>
<accession>A0A7W7C4G2</accession>
<protein>
    <submittedName>
        <fullName evidence="2">Uncharacterized protein</fullName>
    </submittedName>
</protein>
<organism evidence="2 3">
    <name type="scientific">Crossiella cryophila</name>
    <dbReference type="NCBI Taxonomy" id="43355"/>
    <lineage>
        <taxon>Bacteria</taxon>
        <taxon>Bacillati</taxon>
        <taxon>Actinomycetota</taxon>
        <taxon>Actinomycetes</taxon>
        <taxon>Pseudonocardiales</taxon>
        <taxon>Pseudonocardiaceae</taxon>
        <taxon>Crossiella</taxon>
    </lineage>
</organism>
<feature type="transmembrane region" description="Helical" evidence="1">
    <location>
        <begin position="43"/>
        <end position="61"/>
    </location>
</feature>
<keyword evidence="1" id="KW-0472">Membrane</keyword>
<sequence length="206" mass="22203">MDPKFDDQGAADKRELELRQVEDRIVQRLEKRLPKQRTWRNRLIKYGVLAAVLIFAYFYFFSCEDSPLRGGGGGGGGAGQQDQTVQQTSPKEAVRTVYHYVAGDPKQACAVFSATGKAAFAKSFGVPDCLQAAQAAAAKVTDKSRYANPDFPENAAFTSGSTSEIRSCDLGVTGGDRLGVFILTKQGDGGWVITGHEKEPADCLTG</sequence>
<dbReference type="RefSeq" id="WP_185000495.1">
    <property type="nucleotide sequence ID" value="NZ_BAAAUI010000003.1"/>
</dbReference>
<name>A0A7W7C4G2_9PSEU</name>
<dbReference type="AlphaFoldDB" id="A0A7W7C4G2"/>
<comment type="caution">
    <text evidence="2">The sequence shown here is derived from an EMBL/GenBank/DDBJ whole genome shotgun (WGS) entry which is preliminary data.</text>
</comment>